<comment type="caution">
    <text evidence="4">The sequence shown here is derived from an EMBL/GenBank/DDBJ whole genome shotgun (WGS) entry which is preliminary data.</text>
</comment>
<evidence type="ECO:0000313" key="5">
    <source>
        <dbReference type="Proteomes" id="UP000814243"/>
    </source>
</evidence>
<dbReference type="GO" id="GO:0046872">
    <property type="term" value="F:metal ion binding"/>
    <property type="evidence" value="ECO:0007669"/>
    <property type="project" value="UniProtKB-KW"/>
</dbReference>
<dbReference type="EMBL" id="JACEFF010000707">
    <property type="protein sequence ID" value="KAH9632488.1"/>
    <property type="molecule type" value="Genomic_DNA"/>
</dbReference>
<evidence type="ECO:0000256" key="1">
    <source>
        <dbReference type="ARBA" id="ARBA00001968"/>
    </source>
</evidence>
<name>A0A922M9L5_SPOEX</name>
<feature type="domain" description="DDE Tnp4" evidence="3">
    <location>
        <begin position="37"/>
        <end position="106"/>
    </location>
</feature>
<sequence length="111" mass="12738">MALSIPSSEEEWLTIAKEFESKWNFLHVIGAMGWEACDKAFALNDYTLKPYGGTPERGSMERIFNYRLSRARRVVENAFGILSSVFRVLRKPLLLEPEKATKVVLTTRLQD</sequence>
<evidence type="ECO:0000313" key="4">
    <source>
        <dbReference type="EMBL" id="KAH9632488.1"/>
    </source>
</evidence>
<gene>
    <name evidence="4" type="ORF">HF086_017036</name>
</gene>
<protein>
    <recommendedName>
        <fullName evidence="3">DDE Tnp4 domain-containing protein</fullName>
    </recommendedName>
</protein>
<dbReference type="AlphaFoldDB" id="A0A922M9L5"/>
<keyword evidence="2" id="KW-0479">Metal-binding</keyword>
<reference evidence="4" key="1">
    <citation type="journal article" date="2021" name="G3 (Bethesda)">
        <title>Genome and transcriptome analysis of the beet armyworm Spodoptera exigua reveals targets for pest control. .</title>
        <authorList>
            <person name="Simon S."/>
            <person name="Breeschoten T."/>
            <person name="Jansen H.J."/>
            <person name="Dirks R.P."/>
            <person name="Schranz M.E."/>
            <person name="Ros V.I.D."/>
        </authorList>
    </citation>
    <scope>NUCLEOTIDE SEQUENCE</scope>
    <source>
        <strain evidence="4">TB_SE_WUR_2020</strain>
    </source>
</reference>
<organism evidence="4 5">
    <name type="scientific">Spodoptera exigua</name>
    <name type="common">Beet armyworm</name>
    <name type="synonym">Noctua fulgens</name>
    <dbReference type="NCBI Taxonomy" id="7107"/>
    <lineage>
        <taxon>Eukaryota</taxon>
        <taxon>Metazoa</taxon>
        <taxon>Ecdysozoa</taxon>
        <taxon>Arthropoda</taxon>
        <taxon>Hexapoda</taxon>
        <taxon>Insecta</taxon>
        <taxon>Pterygota</taxon>
        <taxon>Neoptera</taxon>
        <taxon>Endopterygota</taxon>
        <taxon>Lepidoptera</taxon>
        <taxon>Glossata</taxon>
        <taxon>Ditrysia</taxon>
        <taxon>Noctuoidea</taxon>
        <taxon>Noctuidae</taxon>
        <taxon>Amphipyrinae</taxon>
        <taxon>Spodoptera</taxon>
    </lineage>
</organism>
<dbReference type="Proteomes" id="UP000814243">
    <property type="component" value="Unassembled WGS sequence"/>
</dbReference>
<comment type="cofactor">
    <cofactor evidence="1">
        <name>a divalent metal cation</name>
        <dbReference type="ChEBI" id="CHEBI:60240"/>
    </cofactor>
</comment>
<proteinExistence type="predicted"/>
<dbReference type="InterPro" id="IPR027806">
    <property type="entry name" value="HARBI1_dom"/>
</dbReference>
<dbReference type="Pfam" id="PF13359">
    <property type="entry name" value="DDE_Tnp_4"/>
    <property type="match status" value="1"/>
</dbReference>
<evidence type="ECO:0000256" key="2">
    <source>
        <dbReference type="ARBA" id="ARBA00022723"/>
    </source>
</evidence>
<evidence type="ECO:0000259" key="3">
    <source>
        <dbReference type="Pfam" id="PF13359"/>
    </source>
</evidence>
<accession>A0A922M9L5</accession>